<proteinExistence type="inferred from homology"/>
<comment type="caution">
    <text evidence="4">The sequence shown here is derived from an EMBL/GenBank/DDBJ whole genome shotgun (WGS) entry which is preliminary data.</text>
</comment>
<keyword evidence="1 3" id="KW-0996">Nickel insertion</keyword>
<comment type="function">
    <text evidence="3">Required for maturation of urease via the functional incorporation of the urease nickel metallocenter.</text>
</comment>
<evidence type="ECO:0000313" key="5">
    <source>
        <dbReference type="Proteomes" id="UP000675940"/>
    </source>
</evidence>
<comment type="subcellular location">
    <subcellularLocation>
        <location evidence="3">Cytoplasm</location>
    </subcellularLocation>
</comment>
<dbReference type="PANTHER" id="PTHR33620:SF1">
    <property type="entry name" value="UREASE ACCESSORY PROTEIN F"/>
    <property type="match status" value="1"/>
</dbReference>
<evidence type="ECO:0000313" key="4">
    <source>
        <dbReference type="EMBL" id="MBP0482493.1"/>
    </source>
</evidence>
<name>A0A940RZZ3_9RHOB</name>
<comment type="similarity">
    <text evidence="3">Belongs to the UreF family.</text>
</comment>
<dbReference type="RefSeq" id="WP_209360378.1">
    <property type="nucleotide sequence ID" value="NZ_JAGISH010000004.1"/>
</dbReference>
<gene>
    <name evidence="3" type="primary">ureF</name>
    <name evidence="4" type="ORF">J5474_08325</name>
</gene>
<dbReference type="PANTHER" id="PTHR33620">
    <property type="entry name" value="UREASE ACCESSORY PROTEIN F"/>
    <property type="match status" value="1"/>
</dbReference>
<reference evidence="4" key="1">
    <citation type="submission" date="2021-03" db="EMBL/GenBank/DDBJ databases">
        <title>Sagittula salina sp. nov. strain M10.9X isolated from the marine waste.</title>
        <authorList>
            <person name="Satari L."/>
            <person name="Molina-Menor E."/>
            <person name="Vidal-Verdu A."/>
            <person name="Pascual J."/>
            <person name="Pereto J."/>
            <person name="Porcar M."/>
        </authorList>
    </citation>
    <scope>NUCLEOTIDE SEQUENCE</scope>
    <source>
        <strain evidence="4">M10.9X</strain>
    </source>
</reference>
<dbReference type="PIRSF" id="PIRSF009467">
    <property type="entry name" value="Ureas_acces_UreF"/>
    <property type="match status" value="1"/>
</dbReference>
<dbReference type="InterPro" id="IPR002639">
    <property type="entry name" value="UreF"/>
</dbReference>
<comment type="subunit">
    <text evidence="3">UreD, UreF and UreG form a complex that acts as a GTP-hydrolysis-dependent molecular chaperone, activating the urease apoprotein by helping to assemble the nickel containing metallocenter of UreC. The UreE protein probably delivers the nickel.</text>
</comment>
<dbReference type="InterPro" id="IPR038277">
    <property type="entry name" value="UreF_sf"/>
</dbReference>
<evidence type="ECO:0000256" key="3">
    <source>
        <dbReference type="HAMAP-Rule" id="MF_01385"/>
    </source>
</evidence>
<dbReference type="Proteomes" id="UP000675940">
    <property type="component" value="Unassembled WGS sequence"/>
</dbReference>
<keyword evidence="5" id="KW-1185">Reference proteome</keyword>
<keyword evidence="2 3" id="KW-0143">Chaperone</keyword>
<keyword evidence="3" id="KW-0963">Cytoplasm</keyword>
<dbReference type="AlphaFoldDB" id="A0A940RZZ3"/>
<evidence type="ECO:0000256" key="1">
    <source>
        <dbReference type="ARBA" id="ARBA00022988"/>
    </source>
</evidence>
<evidence type="ECO:0000256" key="2">
    <source>
        <dbReference type="ARBA" id="ARBA00023186"/>
    </source>
</evidence>
<dbReference type="Gene3D" id="1.10.4190.10">
    <property type="entry name" value="Urease accessory protein UreF"/>
    <property type="match status" value="1"/>
</dbReference>
<protein>
    <recommendedName>
        <fullName evidence="3">Urease accessory protein UreF</fullName>
    </recommendedName>
</protein>
<dbReference type="GO" id="GO:0016151">
    <property type="term" value="F:nickel cation binding"/>
    <property type="evidence" value="ECO:0007669"/>
    <property type="project" value="UniProtKB-UniRule"/>
</dbReference>
<accession>A0A940RZZ3</accession>
<dbReference type="EMBL" id="JAGISH010000004">
    <property type="protein sequence ID" value="MBP0482493.1"/>
    <property type="molecule type" value="Genomic_DNA"/>
</dbReference>
<organism evidence="4 5">
    <name type="scientific">Sagittula salina</name>
    <dbReference type="NCBI Taxonomy" id="2820268"/>
    <lineage>
        <taxon>Bacteria</taxon>
        <taxon>Pseudomonadati</taxon>
        <taxon>Pseudomonadota</taxon>
        <taxon>Alphaproteobacteria</taxon>
        <taxon>Rhodobacterales</taxon>
        <taxon>Roseobacteraceae</taxon>
        <taxon>Sagittula</taxon>
    </lineage>
</organism>
<sequence>MPIDLRLLILTQWLSPAYPLGAFAFSHGLEAACADGQVHDSRGLEAWLRSVLETGSGWGDAVWIAVAARGERPLTEVEALAEAFAASSERLRETRQQGAAFARITSDIWTVELQACVLPVALGEAARVLSLDVEAVIALYLQGLVTNLVAAGQRLMPLGQTAAQAIVAGLSPLCAEIAARAVLCDETDVYSNAYASDIAAMRHEIMESRVFQS</sequence>
<dbReference type="GO" id="GO:0005737">
    <property type="term" value="C:cytoplasm"/>
    <property type="evidence" value="ECO:0007669"/>
    <property type="project" value="UniProtKB-SubCell"/>
</dbReference>
<dbReference type="Pfam" id="PF01730">
    <property type="entry name" value="UreF"/>
    <property type="match status" value="1"/>
</dbReference>
<dbReference type="HAMAP" id="MF_01385">
    <property type="entry name" value="UreF"/>
    <property type="match status" value="1"/>
</dbReference>